<organism evidence="1 2">
    <name type="scientific">Thermoanaerobacterium butyriciformans</name>
    <dbReference type="NCBI Taxonomy" id="1702242"/>
    <lineage>
        <taxon>Bacteria</taxon>
        <taxon>Bacillati</taxon>
        <taxon>Bacillota</taxon>
        <taxon>Clostridia</taxon>
        <taxon>Thermoanaerobacterales</taxon>
        <taxon>Thermoanaerobacteraceae</taxon>
        <taxon>Thermoanaerobacterium</taxon>
    </lineage>
</organism>
<accession>A0ABS4NEI6</accession>
<dbReference type="Proteomes" id="UP001166402">
    <property type="component" value="Unassembled WGS sequence"/>
</dbReference>
<gene>
    <name evidence="1" type="ORF">J2Z80_001592</name>
</gene>
<evidence type="ECO:0000313" key="1">
    <source>
        <dbReference type="EMBL" id="MBP2072069.1"/>
    </source>
</evidence>
<proteinExistence type="predicted"/>
<name>A0ABS4NEI6_9THEO</name>
<evidence type="ECO:0000313" key="2">
    <source>
        <dbReference type="Proteomes" id="UP001166402"/>
    </source>
</evidence>
<dbReference type="RefSeq" id="WP_209453877.1">
    <property type="nucleotide sequence ID" value="NZ_JAGGLT010000015.1"/>
</dbReference>
<sequence>MKRVVSVSIGSSTRNNRVETEILGEKFIIERIGTDGDMKKAIDLIKELDGKVDAFGMGGIDLYLYAGERRYVIKDAVPLKNAAKKSPIVDGSGLKNTLERRVIKYIHDKNIVDIRGKKVLIVSAMDRFGMTQTFHEYGADLTLGDIIFALGLPIPLHSLKLLYGLAAIIAPIIVKMPFEMLYPTGDKQLSIDSRKYEKFYKEADIIAGDYLFVKKYMPDDLKDKIIVTNTVTKDDVKMLKDRGVKLLITTTPNLNGRSFGTNVMEAVLVSLSGKNPSEMKPEDYNMLLDRIGFEPRVEYLNGEKASVEK</sequence>
<comment type="caution">
    <text evidence="1">The sequence shown here is derived from an EMBL/GenBank/DDBJ whole genome shotgun (WGS) entry which is preliminary data.</text>
</comment>
<keyword evidence="2" id="KW-1185">Reference proteome</keyword>
<protein>
    <recommendedName>
        <fullName evidence="3">Quinate 5-dehydrogenase</fullName>
    </recommendedName>
</protein>
<evidence type="ECO:0008006" key="3">
    <source>
        <dbReference type="Google" id="ProtNLM"/>
    </source>
</evidence>
<dbReference type="EMBL" id="JAGGLT010000015">
    <property type="protein sequence ID" value="MBP2072069.1"/>
    <property type="molecule type" value="Genomic_DNA"/>
</dbReference>
<reference evidence="1" key="1">
    <citation type="submission" date="2021-03" db="EMBL/GenBank/DDBJ databases">
        <title>Genomic Encyclopedia of Type Strains, Phase IV (KMG-IV): sequencing the most valuable type-strain genomes for metagenomic binning, comparative biology and taxonomic classification.</title>
        <authorList>
            <person name="Goeker M."/>
        </authorList>
    </citation>
    <scope>NUCLEOTIDE SEQUENCE</scope>
    <source>
        <strain evidence="1">DSM 101588</strain>
    </source>
</reference>